<keyword evidence="3" id="KW-1185">Reference proteome</keyword>
<evidence type="ECO:0000313" key="2">
    <source>
        <dbReference type="EMBL" id="MCW1913928.1"/>
    </source>
</evidence>
<dbReference type="NCBIfam" id="TIGR04534">
    <property type="entry name" value="ELWxxDGT_rpt"/>
    <property type="match status" value="1"/>
</dbReference>
<protein>
    <recommendedName>
        <fullName evidence="4">ELWxxDGT repeat protein</fullName>
    </recommendedName>
</protein>
<evidence type="ECO:0008006" key="4">
    <source>
        <dbReference type="Google" id="ProtNLM"/>
    </source>
</evidence>
<dbReference type="RefSeq" id="WP_264513430.1">
    <property type="nucleotide sequence ID" value="NZ_JAPDDR010000004.1"/>
</dbReference>
<gene>
    <name evidence="2" type="ORF">OJ996_10100</name>
</gene>
<feature type="chain" id="PRO_5045839594" description="ELWxxDGT repeat protein" evidence="1">
    <location>
        <begin position="22"/>
        <end position="1189"/>
    </location>
</feature>
<organism evidence="2 3">
    <name type="scientific">Luteolibacter rhizosphaerae</name>
    <dbReference type="NCBI Taxonomy" id="2989719"/>
    <lineage>
        <taxon>Bacteria</taxon>
        <taxon>Pseudomonadati</taxon>
        <taxon>Verrucomicrobiota</taxon>
        <taxon>Verrucomicrobiia</taxon>
        <taxon>Verrucomicrobiales</taxon>
        <taxon>Verrucomicrobiaceae</taxon>
        <taxon>Luteolibacter</taxon>
    </lineage>
</organism>
<sequence>MFPLRVFKATIFLAASGIALGATPYLVKDLNPATGSAGSEPLEILALEDVAYFTAKDSVNGYQLRRTDGTPEGTSIVYNTGLVSTAPDSPSNLTRVGSTIFFAGGRSSAKELWKSDGSSGGTVLVKDIAPGTGSSFPARFTPKGNLLYFTANDTVNGTELWRSDGTAAGTWMVKDIRQGSGSSEPRSLTVAGDLLYFLADDGINGIEIWRSDGTSGGTSLLKTIVPPQVSPGLKCLTAFGSQLLFCADDGISGMELWISDGTSEGTRLVKDLSPGVGSGLANVEDGELVVNGGAVYFGGSNGSHGIELWRSDGTAEGTTMVKDLVPGASGSGAKLIANLGSYLVLAASTAGRGYELWASDGTTVGTVMLPEIRPGTEGVEIQDRKVAGSILFFSTNDGTSGQELWKTDGTVSGTLRVADIRQGSGSSDPAKMAAFKDGILFTANDGTRGRELWRSDGTAGGTSIVKDLEPAAGSGIGNFADGDWIAVGDIVYFAGFTPEHGNELWQTDGTQEGTRMVADSNPGTGSTGPSYLTQSGDLIFFEGYREAHGFELWRTDGTPEGTFMVKDIFPGASSSSPMYLIDHHGLLFFLANDGVNSAQLWRSDGTSEGTSMVMAIEPGGQNPISLPFASAGDFVFFGARTAANGEELWRSDGSLKRTGLIKDISNNFSGQDLMFSAYPASITSAGDFVYFKATNAPTGRELWRSDGTESGTFQLRDIVPGTGNGLGSGSLVRTHGTNLIFSSGSTIWKTDGTSVGTQPVKNITPATPEFGSSFAVQGGRVFFPTSETGLMSELWVCDGTSAGTFKVLPQASGGPRNPYKLVSTPERVYFAAFLPDTLECRLWRSDGTAQGTIALPRFDGVEGATIERIIATSKKVFVIASTIEHGKELWALDLKPVIMVEQPGGSMLPASGGEVTWDSTETGGAGKTFRIRNEGESGLHGVQIVLDPPDTGVFQLSTQQTQTTLAPGESTTFMITRVSASEAASVSLRVSSTTADVAPTEVGLVAALPLPDIEVDPATVTFDPETGFYRLVAVLTNPWVGSVGPFEVVVRNLPSGVTLQGAEDGRILLYPSQVASGTSTQLVLWIEAPGGLGTFAPEFVVQAVPPELPFVIEGVQRTAEGFTLRFPARAGRRYVVEYSDNGTSWTPCPDPIDARSNRVEWTDLGPPQTHVEPGQVNRRFYRVVKLGAQ</sequence>
<dbReference type="Gene3D" id="2.60.40.10">
    <property type="entry name" value="Immunoglobulins"/>
    <property type="match status" value="1"/>
</dbReference>
<feature type="signal peptide" evidence="1">
    <location>
        <begin position="1"/>
        <end position="21"/>
    </location>
</feature>
<reference evidence="2" key="1">
    <citation type="submission" date="2022-10" db="EMBL/GenBank/DDBJ databases">
        <title>Luteolibacter sp. GHJ8, whole genome shotgun sequencing project.</title>
        <authorList>
            <person name="Zhao G."/>
            <person name="Shen L."/>
        </authorList>
    </citation>
    <scope>NUCLEOTIDE SEQUENCE</scope>
    <source>
        <strain evidence="2">GHJ8</strain>
    </source>
</reference>
<dbReference type="SUPFAM" id="SSF69304">
    <property type="entry name" value="Tricorn protease N-terminal domain"/>
    <property type="match status" value="1"/>
</dbReference>
<name>A0ABT3G266_9BACT</name>
<dbReference type="InterPro" id="IPR013783">
    <property type="entry name" value="Ig-like_fold"/>
</dbReference>
<comment type="caution">
    <text evidence="2">The sequence shown here is derived from an EMBL/GenBank/DDBJ whole genome shotgun (WGS) entry which is preliminary data.</text>
</comment>
<evidence type="ECO:0000256" key="1">
    <source>
        <dbReference type="SAM" id="SignalP"/>
    </source>
</evidence>
<proteinExistence type="predicted"/>
<accession>A0ABT3G266</accession>
<dbReference type="EMBL" id="JAPDDR010000004">
    <property type="protein sequence ID" value="MCW1913928.1"/>
    <property type="molecule type" value="Genomic_DNA"/>
</dbReference>
<dbReference type="InterPro" id="IPR030916">
    <property type="entry name" value="ELWxxDGT_rpt"/>
</dbReference>
<dbReference type="SUPFAM" id="SSF50998">
    <property type="entry name" value="Quinoprotein alcohol dehydrogenase-like"/>
    <property type="match status" value="2"/>
</dbReference>
<dbReference type="Proteomes" id="UP001165653">
    <property type="component" value="Unassembled WGS sequence"/>
</dbReference>
<evidence type="ECO:0000313" key="3">
    <source>
        <dbReference type="Proteomes" id="UP001165653"/>
    </source>
</evidence>
<keyword evidence="1" id="KW-0732">Signal</keyword>
<dbReference type="InterPro" id="IPR011047">
    <property type="entry name" value="Quinoprotein_ADH-like_sf"/>
</dbReference>